<evidence type="ECO:0000313" key="2">
    <source>
        <dbReference type="EMBL" id="TFW25454.1"/>
    </source>
</evidence>
<dbReference type="Pfam" id="PF02464">
    <property type="entry name" value="CinA"/>
    <property type="match status" value="1"/>
</dbReference>
<dbReference type="SUPFAM" id="SSF142433">
    <property type="entry name" value="CinA-like"/>
    <property type="match status" value="1"/>
</dbReference>
<dbReference type="Gene3D" id="3.90.950.20">
    <property type="entry name" value="CinA-like"/>
    <property type="match status" value="1"/>
</dbReference>
<sequence>VCFAWARGDQVRTERLVFQGDRQAVREQTVRHALQGLLRFIE</sequence>
<keyword evidence="3" id="KW-1185">Reference proteome</keyword>
<dbReference type="RefSeq" id="WP_167758605.1">
    <property type="nucleotide sequence ID" value="NZ_SPVF01000076.1"/>
</dbReference>
<dbReference type="InterPro" id="IPR008136">
    <property type="entry name" value="CinA_C"/>
</dbReference>
<feature type="non-terminal residue" evidence="2">
    <location>
        <position position="1"/>
    </location>
</feature>
<dbReference type="EMBL" id="SPVF01000076">
    <property type="protein sequence ID" value="TFW25454.1"/>
    <property type="molecule type" value="Genomic_DNA"/>
</dbReference>
<proteinExistence type="predicted"/>
<organism evidence="2 3">
    <name type="scientific">Zemynaea arenosa</name>
    <dbReference type="NCBI Taxonomy" id="2561931"/>
    <lineage>
        <taxon>Bacteria</taxon>
        <taxon>Pseudomonadati</taxon>
        <taxon>Pseudomonadota</taxon>
        <taxon>Betaproteobacteria</taxon>
        <taxon>Burkholderiales</taxon>
        <taxon>Oxalobacteraceae</taxon>
        <taxon>Telluria group</taxon>
        <taxon>Zemynaea</taxon>
    </lineage>
</organism>
<gene>
    <name evidence="2" type="ORF">E4L96_05085</name>
</gene>
<name>A0A4Y9SLY6_9BURK</name>
<evidence type="ECO:0000259" key="1">
    <source>
        <dbReference type="Pfam" id="PF02464"/>
    </source>
</evidence>
<dbReference type="InterPro" id="IPR036653">
    <property type="entry name" value="CinA-like_C"/>
</dbReference>
<accession>A0A4Y9SLY6</accession>
<evidence type="ECO:0000313" key="3">
    <source>
        <dbReference type="Proteomes" id="UP000298438"/>
    </source>
</evidence>
<dbReference type="AlphaFoldDB" id="A0A4Y9SLY6"/>
<comment type="caution">
    <text evidence="2">The sequence shown here is derived from an EMBL/GenBank/DDBJ whole genome shotgun (WGS) entry which is preliminary data.</text>
</comment>
<protein>
    <submittedName>
        <fullName evidence="2">Damage-inducible protein CinA</fullName>
    </submittedName>
</protein>
<reference evidence="2 3" key="1">
    <citation type="submission" date="2019-03" db="EMBL/GenBank/DDBJ databases">
        <title>Draft Genome Sequence of Massilia arenosa sp. nov., a Novel Massilia Species Isolated from a Sandy-loam Maize Soil.</title>
        <authorList>
            <person name="Raths R."/>
            <person name="Peta V."/>
            <person name="Bucking H."/>
        </authorList>
    </citation>
    <scope>NUCLEOTIDE SEQUENCE [LARGE SCALE GENOMIC DNA]</scope>
    <source>
        <strain evidence="2 3">MC02</strain>
    </source>
</reference>
<feature type="domain" description="CinA C-terminal" evidence="1">
    <location>
        <begin position="1"/>
        <end position="40"/>
    </location>
</feature>
<dbReference type="Proteomes" id="UP000298438">
    <property type="component" value="Unassembled WGS sequence"/>
</dbReference>